<dbReference type="InterPro" id="IPR037171">
    <property type="entry name" value="NagB/RpiA_transferase-like"/>
</dbReference>
<dbReference type="NCBIfam" id="NF004326">
    <property type="entry name" value="PRK05720.1"/>
    <property type="match status" value="1"/>
</dbReference>
<feature type="active site" description="Proton donor" evidence="6">
    <location>
        <position position="255"/>
    </location>
</feature>
<evidence type="ECO:0000313" key="7">
    <source>
        <dbReference type="EMBL" id="KNC86017.1"/>
    </source>
</evidence>
<keyword evidence="1 6" id="KW-0963">Cytoplasm</keyword>
<keyword evidence="5 6" id="KW-0539">Nucleus</keyword>
<dbReference type="NCBIfam" id="TIGR00524">
    <property type="entry name" value="eIF-2B_rel"/>
    <property type="match status" value="1"/>
</dbReference>
<keyword evidence="4 6" id="KW-0413">Isomerase</keyword>
<dbReference type="STRING" id="667725.A0A0L0GAG1"/>
<protein>
    <recommendedName>
        <fullName evidence="6">Methylthioribose-1-phosphate isomerase</fullName>
        <shortName evidence="6">M1Pi</shortName>
        <shortName evidence="6">MTR-1-P isomerase</shortName>
        <ecNumber evidence="6">5.3.1.23</ecNumber>
    </recommendedName>
    <alternativeName>
        <fullName evidence="6">S-methyl-5-thioribose-1-phosphate isomerase</fullName>
    </alternativeName>
    <alternativeName>
        <fullName evidence="6">Translation initiation factor eIF-2B subunit alpha/beta/delta-like protein</fullName>
    </alternativeName>
</protein>
<name>A0A0L0GAG1_9EUKA</name>
<dbReference type="PANTHER" id="PTHR43475:SF1">
    <property type="entry name" value="METHYLTHIORIBOSE-1-PHOSPHATE ISOMERASE"/>
    <property type="match status" value="1"/>
</dbReference>
<comment type="subcellular location">
    <subcellularLocation>
        <location evidence="6">Cytoplasm</location>
    </subcellularLocation>
    <subcellularLocation>
        <location evidence="6">Nucleus</location>
    </subcellularLocation>
</comment>
<keyword evidence="8" id="KW-1185">Reference proteome</keyword>
<reference evidence="7 8" key="1">
    <citation type="submission" date="2011-02" db="EMBL/GenBank/DDBJ databases">
        <title>The Genome Sequence of Sphaeroforma arctica JP610.</title>
        <authorList>
            <consortium name="The Broad Institute Genome Sequencing Platform"/>
            <person name="Russ C."/>
            <person name="Cuomo C."/>
            <person name="Young S.K."/>
            <person name="Zeng Q."/>
            <person name="Gargeya S."/>
            <person name="Alvarado L."/>
            <person name="Berlin A."/>
            <person name="Chapman S.B."/>
            <person name="Chen Z."/>
            <person name="Freedman E."/>
            <person name="Gellesch M."/>
            <person name="Goldberg J."/>
            <person name="Griggs A."/>
            <person name="Gujja S."/>
            <person name="Heilman E."/>
            <person name="Heiman D."/>
            <person name="Howarth C."/>
            <person name="Mehta T."/>
            <person name="Neiman D."/>
            <person name="Pearson M."/>
            <person name="Roberts A."/>
            <person name="Saif S."/>
            <person name="Shea T."/>
            <person name="Shenoy N."/>
            <person name="Sisk P."/>
            <person name="Stolte C."/>
            <person name="Sykes S."/>
            <person name="White J."/>
            <person name="Yandava C."/>
            <person name="Burger G."/>
            <person name="Gray M.W."/>
            <person name="Holland P.W.H."/>
            <person name="King N."/>
            <person name="Lang F.B.F."/>
            <person name="Roger A.J."/>
            <person name="Ruiz-Trillo I."/>
            <person name="Haas B."/>
            <person name="Nusbaum C."/>
            <person name="Birren B."/>
        </authorList>
    </citation>
    <scope>NUCLEOTIDE SEQUENCE [LARGE SCALE GENOMIC DNA]</scope>
    <source>
        <strain evidence="7 8">JP610</strain>
    </source>
</reference>
<organism evidence="7 8">
    <name type="scientific">Sphaeroforma arctica JP610</name>
    <dbReference type="NCBI Taxonomy" id="667725"/>
    <lineage>
        <taxon>Eukaryota</taxon>
        <taxon>Ichthyosporea</taxon>
        <taxon>Ichthyophonida</taxon>
        <taxon>Sphaeroforma</taxon>
    </lineage>
</organism>
<dbReference type="OrthoDB" id="2461at2759"/>
<dbReference type="PANTHER" id="PTHR43475">
    <property type="entry name" value="METHYLTHIORIBOSE-1-PHOSPHATE ISOMERASE"/>
    <property type="match status" value="1"/>
</dbReference>
<dbReference type="HAMAP" id="MF_01678">
    <property type="entry name" value="Salvage_MtnA"/>
    <property type="match status" value="1"/>
</dbReference>
<comment type="catalytic activity">
    <reaction evidence="6">
        <text>5-(methylsulfanyl)-alpha-D-ribose 1-phosphate = 5-(methylsulfanyl)-D-ribulose 1-phosphate</text>
        <dbReference type="Rhea" id="RHEA:19989"/>
        <dbReference type="ChEBI" id="CHEBI:58533"/>
        <dbReference type="ChEBI" id="CHEBI:58548"/>
        <dbReference type="EC" id="5.3.1.23"/>
    </reaction>
</comment>
<dbReference type="FunFam" id="3.40.50.10470:FF:000003">
    <property type="entry name" value="Methylthioribose-1-phosphate isomerase"/>
    <property type="match status" value="1"/>
</dbReference>
<dbReference type="UniPathway" id="UPA00904">
    <property type="reaction ID" value="UER00874"/>
</dbReference>
<dbReference type="GO" id="GO:0005634">
    <property type="term" value="C:nucleus"/>
    <property type="evidence" value="ECO:0007669"/>
    <property type="project" value="UniProtKB-SubCell"/>
</dbReference>
<evidence type="ECO:0000256" key="4">
    <source>
        <dbReference type="ARBA" id="ARBA00023235"/>
    </source>
</evidence>
<dbReference type="InterPro" id="IPR005251">
    <property type="entry name" value="IF-M1Pi"/>
</dbReference>
<dbReference type="Gene3D" id="3.40.50.10470">
    <property type="entry name" value="Translation initiation factor eif-2b, domain 2"/>
    <property type="match status" value="1"/>
</dbReference>
<dbReference type="InterPro" id="IPR042529">
    <property type="entry name" value="IF_2B-like_C"/>
</dbReference>
<dbReference type="EC" id="5.3.1.23" evidence="6"/>
<dbReference type="GeneID" id="25902322"/>
<dbReference type="GO" id="GO:0005737">
    <property type="term" value="C:cytoplasm"/>
    <property type="evidence" value="ECO:0007669"/>
    <property type="project" value="UniProtKB-SubCell"/>
</dbReference>
<dbReference type="NCBIfam" id="TIGR00512">
    <property type="entry name" value="salvage_mtnA"/>
    <property type="match status" value="1"/>
</dbReference>
<dbReference type="eggNOG" id="KOG1468">
    <property type="taxonomic scope" value="Eukaryota"/>
</dbReference>
<evidence type="ECO:0000256" key="5">
    <source>
        <dbReference type="ARBA" id="ARBA00023242"/>
    </source>
</evidence>
<evidence type="ECO:0000256" key="6">
    <source>
        <dbReference type="HAMAP-Rule" id="MF_03119"/>
    </source>
</evidence>
<evidence type="ECO:0000313" key="8">
    <source>
        <dbReference type="Proteomes" id="UP000054560"/>
    </source>
</evidence>
<dbReference type="InterPro" id="IPR027363">
    <property type="entry name" value="M1Pi_N"/>
</dbReference>
<comment type="pathway">
    <text evidence="6">Amino-acid biosynthesis; L-methionine biosynthesis via salvage pathway; L-methionine from S-methyl-5-thio-alpha-D-ribose 1-phosphate: step 1/6.</text>
</comment>
<comment type="similarity">
    <text evidence="6">Belongs to the eIF-2B alpha/beta/delta subunits family. MtnA subfamily.</text>
</comment>
<evidence type="ECO:0000256" key="2">
    <source>
        <dbReference type="ARBA" id="ARBA00022605"/>
    </source>
</evidence>
<keyword evidence="2 6" id="KW-0028">Amino-acid biosynthesis</keyword>
<dbReference type="InterPro" id="IPR011559">
    <property type="entry name" value="Initiation_fac_2B_a/b/d"/>
</dbReference>
<dbReference type="RefSeq" id="XP_014159919.1">
    <property type="nucleotide sequence ID" value="XM_014304444.1"/>
</dbReference>
<dbReference type="FunFam" id="1.20.120.420:FF:000003">
    <property type="entry name" value="Methylthioribose-1-phosphate isomerase"/>
    <property type="match status" value="1"/>
</dbReference>
<dbReference type="EMBL" id="KQ241672">
    <property type="protein sequence ID" value="KNC86017.1"/>
    <property type="molecule type" value="Genomic_DNA"/>
</dbReference>
<evidence type="ECO:0000256" key="1">
    <source>
        <dbReference type="ARBA" id="ARBA00022490"/>
    </source>
</evidence>
<accession>A0A0L0GAG1</accession>
<dbReference type="GO" id="GO:0019509">
    <property type="term" value="P:L-methionine salvage from methylthioadenosine"/>
    <property type="evidence" value="ECO:0007669"/>
    <property type="project" value="UniProtKB-UniRule"/>
</dbReference>
<dbReference type="Proteomes" id="UP000054560">
    <property type="component" value="Unassembled WGS sequence"/>
</dbReference>
<feature type="site" description="Transition state stabilizer" evidence="6">
    <location>
        <position position="175"/>
    </location>
</feature>
<sequence length="371" mass="40618">MTQDSNLESLRYVDGKMTLLDQLQLPLIVHYDAITSVQDGWDAIREMKVRGAPAIAVAAALSLSVEILSMTKANKFSDTSALKEHALEQLEHLKSSRPTAVNLFNMADWFKVYIEDKYEVLSKDSVLELAEAIDEKAKKMMVDDVSKNKLIGDHGAEAMVKMTQKKDELRVLTHCNTGSLATAGYGTALGVLRSLHAQNLLKRAYCTETRPYLQGARLTAFELSHDKLPGTLIADSMVSMLFKNKMADAVVVGADRIVANGDTANKIGTYQIAISCAYHKIPFFIAAPTTTIDLSLKSGDQIVIEERAATEMKSISGVMFADPDIEVWNPAFDVTPATLITGIITECGTFYKPEGSDTFDLSSQIANIQLV</sequence>
<dbReference type="GO" id="GO:0046523">
    <property type="term" value="F:S-methyl-5-thioribose-1-phosphate isomerase activity"/>
    <property type="evidence" value="ECO:0007669"/>
    <property type="project" value="UniProtKB-UniRule"/>
</dbReference>
<proteinExistence type="inferred from homology"/>
<dbReference type="AlphaFoldDB" id="A0A0L0GAG1"/>
<dbReference type="Pfam" id="PF01008">
    <property type="entry name" value="IF-2B"/>
    <property type="match status" value="1"/>
</dbReference>
<dbReference type="SUPFAM" id="SSF100950">
    <property type="entry name" value="NagB/RpiA/CoA transferase-like"/>
    <property type="match status" value="1"/>
</dbReference>
<keyword evidence="3 6" id="KW-0486">Methionine biosynthesis</keyword>
<comment type="function">
    <text evidence="6">Catalyzes the interconversion of methylthioribose-1-phosphate (MTR-1-P) into methylthioribulose-1-phosphate (MTRu-1-P).</text>
</comment>
<dbReference type="Gene3D" id="1.20.120.420">
    <property type="entry name" value="translation initiation factor eif-2b, domain 1"/>
    <property type="match status" value="1"/>
</dbReference>
<evidence type="ECO:0000256" key="3">
    <source>
        <dbReference type="ARBA" id="ARBA00023167"/>
    </source>
</evidence>
<gene>
    <name evidence="7" type="ORF">SARC_01818</name>
</gene>
<dbReference type="InterPro" id="IPR000649">
    <property type="entry name" value="IF-2B-related"/>
</dbReference>